<comment type="caution">
    <text evidence="2">The sequence shown here is derived from an EMBL/GenBank/DDBJ whole genome shotgun (WGS) entry which is preliminary data.</text>
</comment>
<feature type="compositionally biased region" description="Basic and acidic residues" evidence="1">
    <location>
        <begin position="243"/>
        <end position="254"/>
    </location>
</feature>
<dbReference type="KEGG" id="cput:CONPUDRAFT_146417"/>
<evidence type="ECO:0000256" key="1">
    <source>
        <dbReference type="SAM" id="MobiDB-lite"/>
    </source>
</evidence>
<dbReference type="RefSeq" id="XP_007772972.1">
    <property type="nucleotide sequence ID" value="XM_007774782.1"/>
</dbReference>
<proteinExistence type="predicted"/>
<gene>
    <name evidence="2" type="ORF">CONPUDRAFT_146417</name>
</gene>
<name>A0A5M3MBG4_CONPW</name>
<evidence type="ECO:0000313" key="3">
    <source>
        <dbReference type="Proteomes" id="UP000053558"/>
    </source>
</evidence>
<dbReference type="GeneID" id="19202200"/>
<accession>A0A5M3MBG4</accession>
<dbReference type="OrthoDB" id="3251271at2759"/>
<feature type="region of interest" description="Disordered" evidence="1">
    <location>
        <begin position="89"/>
        <end position="285"/>
    </location>
</feature>
<feature type="compositionally biased region" description="Polar residues" evidence="1">
    <location>
        <begin position="129"/>
        <end position="142"/>
    </location>
</feature>
<dbReference type="EMBL" id="JH711585">
    <property type="protein sequence ID" value="EIW76572.1"/>
    <property type="molecule type" value="Genomic_DNA"/>
</dbReference>
<organism evidence="2 3">
    <name type="scientific">Coniophora puteana (strain RWD-64-598)</name>
    <name type="common">Brown rot fungus</name>
    <dbReference type="NCBI Taxonomy" id="741705"/>
    <lineage>
        <taxon>Eukaryota</taxon>
        <taxon>Fungi</taxon>
        <taxon>Dikarya</taxon>
        <taxon>Basidiomycota</taxon>
        <taxon>Agaricomycotina</taxon>
        <taxon>Agaricomycetes</taxon>
        <taxon>Agaricomycetidae</taxon>
        <taxon>Boletales</taxon>
        <taxon>Coniophorineae</taxon>
        <taxon>Coniophoraceae</taxon>
        <taxon>Coniophora</taxon>
    </lineage>
</organism>
<evidence type="ECO:0000313" key="2">
    <source>
        <dbReference type="EMBL" id="EIW76572.1"/>
    </source>
</evidence>
<protein>
    <submittedName>
        <fullName evidence="2">Uncharacterized protein</fullName>
    </submittedName>
</protein>
<keyword evidence="3" id="KW-1185">Reference proteome</keyword>
<reference evidence="3" key="1">
    <citation type="journal article" date="2012" name="Science">
        <title>The Paleozoic origin of enzymatic lignin decomposition reconstructed from 31 fungal genomes.</title>
        <authorList>
            <person name="Floudas D."/>
            <person name="Binder M."/>
            <person name="Riley R."/>
            <person name="Barry K."/>
            <person name="Blanchette R.A."/>
            <person name="Henrissat B."/>
            <person name="Martinez A.T."/>
            <person name="Otillar R."/>
            <person name="Spatafora J.W."/>
            <person name="Yadav J.S."/>
            <person name="Aerts A."/>
            <person name="Benoit I."/>
            <person name="Boyd A."/>
            <person name="Carlson A."/>
            <person name="Copeland A."/>
            <person name="Coutinho P.M."/>
            <person name="de Vries R.P."/>
            <person name="Ferreira P."/>
            <person name="Findley K."/>
            <person name="Foster B."/>
            <person name="Gaskell J."/>
            <person name="Glotzer D."/>
            <person name="Gorecki P."/>
            <person name="Heitman J."/>
            <person name="Hesse C."/>
            <person name="Hori C."/>
            <person name="Igarashi K."/>
            <person name="Jurgens J.A."/>
            <person name="Kallen N."/>
            <person name="Kersten P."/>
            <person name="Kohler A."/>
            <person name="Kuees U."/>
            <person name="Kumar T.K.A."/>
            <person name="Kuo A."/>
            <person name="LaButti K."/>
            <person name="Larrondo L.F."/>
            <person name="Lindquist E."/>
            <person name="Ling A."/>
            <person name="Lombard V."/>
            <person name="Lucas S."/>
            <person name="Lundell T."/>
            <person name="Martin R."/>
            <person name="McLaughlin D.J."/>
            <person name="Morgenstern I."/>
            <person name="Morin E."/>
            <person name="Murat C."/>
            <person name="Nagy L.G."/>
            <person name="Nolan M."/>
            <person name="Ohm R.A."/>
            <person name="Patyshakuliyeva A."/>
            <person name="Rokas A."/>
            <person name="Ruiz-Duenas F.J."/>
            <person name="Sabat G."/>
            <person name="Salamov A."/>
            <person name="Samejima M."/>
            <person name="Schmutz J."/>
            <person name="Slot J.C."/>
            <person name="St John F."/>
            <person name="Stenlid J."/>
            <person name="Sun H."/>
            <person name="Sun S."/>
            <person name="Syed K."/>
            <person name="Tsang A."/>
            <person name="Wiebenga A."/>
            <person name="Young D."/>
            <person name="Pisabarro A."/>
            <person name="Eastwood D.C."/>
            <person name="Martin F."/>
            <person name="Cullen D."/>
            <person name="Grigoriev I.V."/>
            <person name="Hibbett D.S."/>
        </authorList>
    </citation>
    <scope>NUCLEOTIDE SEQUENCE [LARGE SCALE GENOMIC DNA]</scope>
    <source>
        <strain evidence="3">RWD-64-598 SS2</strain>
    </source>
</reference>
<dbReference type="AlphaFoldDB" id="A0A5M3MBG4"/>
<sequence>MAQRTLSKGTLNLRFMQNARRAQQLPAVELDKAEIKDDAEWEVSQEMKNKWGTSSSTTTKMQNVTYETSYLPFLFPHASHQDGELGAALQTTDSRISKPKGRRSFNRKGEEVNTQQETTEPSKEAVNLTKLSGISGSGSVMQQPKPARPQSISAANAPAKKHKDPTKEARRVVFDNGNVGSDLRATSRANGNSAPATAGGFMKPAGVDGPSRPRNQAGLGEAEDKKPPSGFVKPAGVDGPSRPAKDTAVDEKKQLKTARKKTAKRNADEDGGKRSSKKAKLALVE</sequence>
<feature type="compositionally biased region" description="Basic residues" evidence="1">
    <location>
        <begin position="274"/>
        <end position="285"/>
    </location>
</feature>
<dbReference type="OMA" id="IKDDAEW"/>
<dbReference type="Proteomes" id="UP000053558">
    <property type="component" value="Unassembled WGS sequence"/>
</dbReference>
<feature type="compositionally biased region" description="Basic residues" evidence="1">
    <location>
        <begin position="97"/>
        <end position="106"/>
    </location>
</feature>
<feature type="compositionally biased region" description="Basic residues" evidence="1">
    <location>
        <begin position="255"/>
        <end position="264"/>
    </location>
</feature>